<gene>
    <name evidence="1" type="ORF">PUN28_018879</name>
</gene>
<evidence type="ECO:0000313" key="1">
    <source>
        <dbReference type="EMBL" id="KAL0101358.1"/>
    </source>
</evidence>
<comment type="caution">
    <text evidence="1">The sequence shown here is derived from an EMBL/GenBank/DDBJ whole genome shotgun (WGS) entry which is preliminary data.</text>
</comment>
<accession>A0AAW2EDA0</accession>
<sequence>MTANTFRDKILRCVQERIGYRDSVRIKGHGASKKLKNWPFQERCYARVSSFSSAFVRHRLARLGRKNAVARRQILRARARNYLTRNSRPKGGRLEFTI</sequence>
<proteinExistence type="predicted"/>
<protein>
    <submittedName>
        <fullName evidence="1">Uncharacterized protein</fullName>
    </submittedName>
</protein>
<evidence type="ECO:0000313" key="2">
    <source>
        <dbReference type="Proteomes" id="UP001430953"/>
    </source>
</evidence>
<keyword evidence="2" id="KW-1185">Reference proteome</keyword>
<dbReference type="EMBL" id="JADYXP020000024">
    <property type="protein sequence ID" value="KAL0101358.1"/>
    <property type="molecule type" value="Genomic_DNA"/>
</dbReference>
<dbReference type="AlphaFoldDB" id="A0AAW2EDA0"/>
<name>A0AAW2EDA0_9HYME</name>
<reference evidence="1 2" key="1">
    <citation type="submission" date="2023-03" db="EMBL/GenBank/DDBJ databases">
        <title>High recombination rates correlate with genetic variation in Cardiocondyla obscurior ants.</title>
        <authorList>
            <person name="Errbii M."/>
        </authorList>
    </citation>
    <scope>NUCLEOTIDE SEQUENCE [LARGE SCALE GENOMIC DNA]</scope>
    <source>
        <strain evidence="1">Alpha-2009</strain>
        <tissue evidence="1">Whole body</tissue>
    </source>
</reference>
<dbReference type="Proteomes" id="UP001430953">
    <property type="component" value="Unassembled WGS sequence"/>
</dbReference>
<organism evidence="1 2">
    <name type="scientific">Cardiocondyla obscurior</name>
    <dbReference type="NCBI Taxonomy" id="286306"/>
    <lineage>
        <taxon>Eukaryota</taxon>
        <taxon>Metazoa</taxon>
        <taxon>Ecdysozoa</taxon>
        <taxon>Arthropoda</taxon>
        <taxon>Hexapoda</taxon>
        <taxon>Insecta</taxon>
        <taxon>Pterygota</taxon>
        <taxon>Neoptera</taxon>
        <taxon>Endopterygota</taxon>
        <taxon>Hymenoptera</taxon>
        <taxon>Apocrita</taxon>
        <taxon>Aculeata</taxon>
        <taxon>Formicoidea</taxon>
        <taxon>Formicidae</taxon>
        <taxon>Myrmicinae</taxon>
        <taxon>Cardiocondyla</taxon>
    </lineage>
</organism>